<dbReference type="EMBL" id="CAJFCI010000045">
    <property type="protein sequence ID" value="CAD5108061.1"/>
    <property type="molecule type" value="Genomic_DNA"/>
</dbReference>
<dbReference type="PANTHER" id="PTHR38778">
    <property type="entry name" value="CYTOPLASMIC PROTEIN-RELATED"/>
    <property type="match status" value="1"/>
</dbReference>
<dbReference type="RefSeq" id="WP_187671395.1">
    <property type="nucleotide sequence ID" value="NZ_CAJFCI010000045.1"/>
</dbReference>
<evidence type="ECO:0008006" key="3">
    <source>
        <dbReference type="Google" id="ProtNLM"/>
    </source>
</evidence>
<name>A0A7U7ENC8_9GAMM</name>
<keyword evidence="2" id="KW-1185">Reference proteome</keyword>
<accession>A0A7U7ENC8</accession>
<gene>
    <name evidence="1" type="ORF">PSEWESI4_02345</name>
</gene>
<evidence type="ECO:0000313" key="2">
    <source>
        <dbReference type="Proteomes" id="UP000583387"/>
    </source>
</evidence>
<proteinExistence type="predicted"/>
<comment type="caution">
    <text evidence="1">The sequence shown here is derived from an EMBL/GenBank/DDBJ whole genome shotgun (WGS) entry which is preliminary data.</text>
</comment>
<dbReference type="Pfam" id="PF04320">
    <property type="entry name" value="YggL_50S_bp"/>
    <property type="match status" value="1"/>
</dbReference>
<dbReference type="InterPro" id="IPR007416">
    <property type="entry name" value="YggL_50S_bp"/>
</dbReference>
<dbReference type="Proteomes" id="UP000583387">
    <property type="component" value="Unassembled WGS sequence"/>
</dbReference>
<dbReference type="AlphaFoldDB" id="A0A7U7ENC8"/>
<reference evidence="1 2" key="1">
    <citation type="submission" date="2020-08" db="EMBL/GenBank/DDBJ databases">
        <authorList>
            <person name="Criscuolo A."/>
        </authorList>
    </citation>
    <scope>NUCLEOTIDE SEQUENCE [LARGE SCALE GENOMIC DNA]</scope>
    <source>
        <strain evidence="1">CIP111764</strain>
    </source>
</reference>
<protein>
    <recommendedName>
        <fullName evidence="3">DUF469 family protein</fullName>
    </recommendedName>
</protein>
<organism evidence="1 2">
    <name type="scientific">Zestomonas carbonaria</name>
    <dbReference type="NCBI Taxonomy" id="2762745"/>
    <lineage>
        <taxon>Bacteria</taxon>
        <taxon>Pseudomonadati</taxon>
        <taxon>Pseudomonadota</taxon>
        <taxon>Gammaproteobacteria</taxon>
        <taxon>Pseudomonadales</taxon>
        <taxon>Pseudomonadaceae</taxon>
        <taxon>Zestomonas</taxon>
    </lineage>
</organism>
<dbReference type="GO" id="GO:0005829">
    <property type="term" value="C:cytosol"/>
    <property type="evidence" value="ECO:0007669"/>
    <property type="project" value="TreeGrafter"/>
</dbReference>
<evidence type="ECO:0000313" key="1">
    <source>
        <dbReference type="EMBL" id="CAD5108061.1"/>
    </source>
</evidence>
<sequence length="121" mass="14143">MVNPIASEERLRRMKRRLRKKLYLGEFQEYAFELKATFKAPLDEPTLDALLDAFIDTVETRQLCFIGGFDPQWLDGTLVADQRYRSPSEDDRKAINDWLLARPEVASVETSELFDAHYGWE</sequence>
<dbReference type="PANTHER" id="PTHR38778:SF1">
    <property type="entry name" value="CYTOPLASMIC PROTEIN"/>
    <property type="match status" value="1"/>
</dbReference>